<keyword evidence="2" id="KW-1185">Reference proteome</keyword>
<accession>A0A2N7VRF3</accession>
<protein>
    <recommendedName>
        <fullName evidence="3">DUF2946 domain-containing protein</fullName>
    </recommendedName>
</protein>
<proteinExistence type="predicted"/>
<name>A0A2N7VRF3_9BURK</name>
<evidence type="ECO:0000313" key="1">
    <source>
        <dbReference type="EMBL" id="PMS19715.1"/>
    </source>
</evidence>
<dbReference type="OrthoDB" id="9930045at2"/>
<dbReference type="EMBL" id="PNYA01000010">
    <property type="protein sequence ID" value="PMS19715.1"/>
    <property type="molecule type" value="Genomic_DNA"/>
</dbReference>
<evidence type="ECO:0000313" key="2">
    <source>
        <dbReference type="Proteomes" id="UP000235616"/>
    </source>
</evidence>
<evidence type="ECO:0008006" key="3">
    <source>
        <dbReference type="Google" id="ProtNLM"/>
    </source>
</evidence>
<comment type="caution">
    <text evidence="1">The sequence shown here is derived from an EMBL/GenBank/DDBJ whole genome shotgun (WGS) entry which is preliminary data.</text>
</comment>
<dbReference type="Proteomes" id="UP000235616">
    <property type="component" value="Unassembled WGS sequence"/>
</dbReference>
<reference evidence="1 2" key="1">
    <citation type="submission" date="2018-01" db="EMBL/GenBank/DDBJ databases">
        <title>Whole genome analyses suggest that Burkholderia sensu lato contains two further novel genera in the rhizoxinica-symbiotica group Mycetohabitans gen. nov., and Trinickia gen. nov.: implications for the evolution of diazotrophy and nodulation in the Burkholderiaceae.</title>
        <authorList>
            <person name="Estrada-de los Santos P."/>
            <person name="Palmer M."/>
            <person name="Chavez-Ramirez B."/>
            <person name="Beukes C."/>
            <person name="Steenkamp E.T."/>
            <person name="Hirsch A.M."/>
            <person name="Manyaka P."/>
            <person name="Maluk M."/>
            <person name="Lafos M."/>
            <person name="Crook M."/>
            <person name="Gross E."/>
            <person name="Simon M.F."/>
            <person name="Bueno dos Reis Junior F."/>
            <person name="Poole P.S."/>
            <person name="Venter S.N."/>
            <person name="James E.K."/>
        </authorList>
    </citation>
    <scope>NUCLEOTIDE SEQUENCE [LARGE SCALE GENOMIC DNA]</scope>
    <source>
        <strain evidence="1 2">GIMN1.004</strain>
    </source>
</reference>
<gene>
    <name evidence="1" type="ORF">C0Z18_12805</name>
</gene>
<dbReference type="AlphaFoldDB" id="A0A2N7VRF3"/>
<dbReference type="RefSeq" id="WP_146014003.1">
    <property type="nucleotide sequence ID" value="NZ_PNYA01000010.1"/>
</dbReference>
<organism evidence="1 2">
    <name type="scientific">Trinickia dabaoshanensis</name>
    <dbReference type="NCBI Taxonomy" id="564714"/>
    <lineage>
        <taxon>Bacteria</taxon>
        <taxon>Pseudomonadati</taxon>
        <taxon>Pseudomonadota</taxon>
        <taxon>Betaproteobacteria</taxon>
        <taxon>Burkholderiales</taxon>
        <taxon>Burkholderiaceae</taxon>
        <taxon>Trinickia</taxon>
    </lineage>
</organism>
<sequence length="141" mass="15115">MVIPVDGALSFDILSLSMVRLGSPLNVVMRATLRFLLPLLVCVAFLAQTGTSWSAPQACPAHATLDAMAMMTSCQRSDATRHAPTGQLCKAAAACGLTVPVFSTAAGLLDSPYQRFKYPRIAAHFVLQDFPQTLLRPPRLA</sequence>